<dbReference type="GO" id="GO:0016020">
    <property type="term" value="C:membrane"/>
    <property type="evidence" value="ECO:0007669"/>
    <property type="project" value="UniProtKB-SubCell"/>
</dbReference>
<dbReference type="Proteomes" id="UP000327013">
    <property type="component" value="Chromosome 3"/>
</dbReference>
<dbReference type="AlphaFoldDB" id="A0A5N6QUN8"/>
<feature type="compositionally biased region" description="Low complexity" evidence="6">
    <location>
        <begin position="1"/>
        <end position="16"/>
    </location>
</feature>
<dbReference type="EMBL" id="CM017323">
    <property type="protein sequence ID" value="KAE8021239.1"/>
    <property type="molecule type" value="Genomic_DNA"/>
</dbReference>
<comment type="subcellular location">
    <subcellularLocation>
        <location evidence="1">Membrane</location>
    </subcellularLocation>
</comment>
<gene>
    <name evidence="7" type="ORF">FH972_007147</name>
</gene>
<evidence type="ECO:0000256" key="3">
    <source>
        <dbReference type="ARBA" id="ARBA00022692"/>
    </source>
</evidence>
<organism evidence="7 8">
    <name type="scientific">Carpinus fangiana</name>
    <dbReference type="NCBI Taxonomy" id="176857"/>
    <lineage>
        <taxon>Eukaryota</taxon>
        <taxon>Viridiplantae</taxon>
        <taxon>Streptophyta</taxon>
        <taxon>Embryophyta</taxon>
        <taxon>Tracheophyta</taxon>
        <taxon>Spermatophyta</taxon>
        <taxon>Magnoliopsida</taxon>
        <taxon>eudicotyledons</taxon>
        <taxon>Gunneridae</taxon>
        <taxon>Pentapetalae</taxon>
        <taxon>rosids</taxon>
        <taxon>fabids</taxon>
        <taxon>Fagales</taxon>
        <taxon>Betulaceae</taxon>
        <taxon>Carpinus</taxon>
    </lineage>
</organism>
<keyword evidence="4" id="KW-1133">Transmembrane helix</keyword>
<dbReference type="PANTHER" id="PTHR31113:SF5">
    <property type="entry name" value="OS04G0405700 PROTEIN"/>
    <property type="match status" value="1"/>
</dbReference>
<sequence>MLHCLSLKSSPSTSSPALPPPHPPHSQGNSTQDTPRSSAQASPAANLTREYTRTVQSNSYNEIWSRIHPTTATTTVHNEETHQLLLAQVLHPNRECVEDALRHAKSNTLTALVKAYFDHSENATHLCLLLHHSIYRARVIYNPLHALLDVLPLDSDSQSHSSLLTQSQCDRAFDLFLQFDQLDNPFPSPESHNFNDMRCCFSQLKQQLDSRIRRSRSRIRFLCRATASSAVCVVCTAVGTAVVIAAHTLVALVAGTFCTAHLAPPHKFTQKEAAHLAQLDAALRGTYVLNKELDTIDRLVARLHNAVDNDKFLIRLGLERGGEKHPIMEVIKQLGKNHLNFLQLLQDLEEHICLCFNTVNRARALLLQEVHLHQSSAGNSAEDTLRSTAESSPLTIVNLSQKYASSLQTKSFKDMWSKIHPTTASHQLRSEQVLDPDPKCVEDALLHAKSDTLTALAKPYFDSTENAAHICHLLLRSLSSARALYAGLHAFLPLHSGSPSHSSFTQSQCNRAFDLFQEFDLPGNPFASHHSHSFDDMRRCFSQLKKHLLDLYRRLHKSRSRVDLLRSWGCCCRCSHCHSKEAARMAQLDDALSSTTFLNEELNTVDCLVRRLCGAVDDDKSLVRMALDRESEKHFVINIILTDVVKDLRKNHQSFQELEERICICFKSINKARALLLQEIRLHHTWWVSQVFVIDYICDKRMEILHFHQIRSIGCLVGGTKSFYWQWSQEITDIGKELNKLLTLRKTLYTVQAEASTIVLDFQSLQSA</sequence>
<evidence type="ECO:0000256" key="4">
    <source>
        <dbReference type="ARBA" id="ARBA00022989"/>
    </source>
</evidence>
<proteinExistence type="inferred from homology"/>
<dbReference type="Pfam" id="PF05055">
    <property type="entry name" value="DUF677"/>
    <property type="match status" value="1"/>
</dbReference>
<keyword evidence="5" id="KW-0472">Membrane</keyword>
<dbReference type="InterPro" id="IPR007749">
    <property type="entry name" value="DUF677"/>
</dbReference>
<keyword evidence="3" id="KW-0812">Transmembrane</keyword>
<reference evidence="7 8" key="1">
    <citation type="submission" date="2019-06" db="EMBL/GenBank/DDBJ databases">
        <title>A chromosomal-level reference genome of Carpinus fangiana (Coryloideae, Betulaceae).</title>
        <authorList>
            <person name="Yang X."/>
            <person name="Wang Z."/>
            <person name="Zhang L."/>
            <person name="Hao G."/>
            <person name="Liu J."/>
            <person name="Yang Y."/>
        </authorList>
    </citation>
    <scope>NUCLEOTIDE SEQUENCE [LARGE SCALE GENOMIC DNA]</scope>
    <source>
        <strain evidence="7">Cfa_2016G</strain>
        <tissue evidence="7">Leaf</tissue>
    </source>
</reference>
<evidence type="ECO:0000256" key="5">
    <source>
        <dbReference type="ARBA" id="ARBA00023136"/>
    </source>
</evidence>
<evidence type="ECO:0000256" key="1">
    <source>
        <dbReference type="ARBA" id="ARBA00004370"/>
    </source>
</evidence>
<accession>A0A5N6QUN8</accession>
<feature type="region of interest" description="Disordered" evidence="6">
    <location>
        <begin position="1"/>
        <end position="47"/>
    </location>
</feature>
<dbReference type="OrthoDB" id="1932397at2759"/>
<name>A0A5N6QUN8_9ROSI</name>
<dbReference type="PANTHER" id="PTHR31113">
    <property type="entry name" value="UPF0496 PROTEIN 3-RELATED"/>
    <property type="match status" value="1"/>
</dbReference>
<evidence type="ECO:0000256" key="2">
    <source>
        <dbReference type="ARBA" id="ARBA00009074"/>
    </source>
</evidence>
<keyword evidence="8" id="KW-1185">Reference proteome</keyword>
<comment type="similarity">
    <text evidence="2">Belongs to the UPF0496 family.</text>
</comment>
<evidence type="ECO:0000256" key="6">
    <source>
        <dbReference type="SAM" id="MobiDB-lite"/>
    </source>
</evidence>
<evidence type="ECO:0000313" key="8">
    <source>
        <dbReference type="Proteomes" id="UP000327013"/>
    </source>
</evidence>
<protein>
    <submittedName>
        <fullName evidence="7">Uncharacterized protein</fullName>
    </submittedName>
</protein>
<feature type="compositionally biased region" description="Polar residues" evidence="6">
    <location>
        <begin position="27"/>
        <end position="45"/>
    </location>
</feature>
<evidence type="ECO:0000313" key="7">
    <source>
        <dbReference type="EMBL" id="KAE8021239.1"/>
    </source>
</evidence>